<name>A0ABN4BRQ7_9MOLU</name>
<feature type="compositionally biased region" description="Basic and acidic residues" evidence="1">
    <location>
        <begin position="78"/>
        <end position="115"/>
    </location>
</feature>
<organism evidence="2 3">
    <name type="scientific">Mycoplasma ovis str. Michigan</name>
    <dbReference type="NCBI Taxonomy" id="1415773"/>
    <lineage>
        <taxon>Bacteria</taxon>
        <taxon>Bacillati</taxon>
        <taxon>Mycoplasmatota</taxon>
        <taxon>Mollicutes</taxon>
        <taxon>Mycoplasmataceae</taxon>
        <taxon>Mycoplasma</taxon>
    </lineage>
</organism>
<feature type="region of interest" description="Disordered" evidence="1">
    <location>
        <begin position="64"/>
        <end position="197"/>
    </location>
</feature>
<dbReference type="RefSeq" id="WP_024071558.1">
    <property type="nucleotide sequence ID" value="NC_023062.1"/>
</dbReference>
<dbReference type="Proteomes" id="UP000018745">
    <property type="component" value="Chromosome"/>
</dbReference>
<evidence type="ECO:0000313" key="3">
    <source>
        <dbReference type="Proteomes" id="UP000018745"/>
    </source>
</evidence>
<protein>
    <submittedName>
        <fullName evidence="2">Uncharacterized protein</fullName>
    </submittedName>
</protein>
<keyword evidence="3" id="KW-1185">Reference proteome</keyword>
<reference evidence="2 3" key="1">
    <citation type="journal article" date="2014" name="Genome Announc.">
        <title>Complete Genome Sequence of Mycoplasma ovis Strain Michigan, a Hemoplasma of Sheep with Two Distinct 16S rRNA Genes.</title>
        <authorList>
            <person name="Deshuillers P.L."/>
            <person name="Santos A.P."/>
            <person name="do Nascimento N.C."/>
            <person name="Hampel J.A."/>
            <person name="Bergin I.L."/>
            <person name="Dyson M.C."/>
            <person name="Messick J.B."/>
        </authorList>
    </citation>
    <scope>NUCLEOTIDE SEQUENCE [LARGE SCALE GENOMIC DNA]</scope>
    <source>
        <strain evidence="2 3">Michigan</strain>
    </source>
</reference>
<proteinExistence type="predicted"/>
<sequence length="302" mass="32539">MASFVSLLSKYLLSAIGAGSGVVGTIFGTINAGKTQGEITHQVEEQRPTGSDVVSRTPSVIVFPQTPVESTGPAISAESDRSGEGVDATGKKKTEAEPKKEVKEQSDNRNLHAETLRGTGGTKQISEQSPSIVGEGTTLQKPNLESQLNIPESRNESELASSVSEISPQPLALPEDSASESESRETSGLRGSRFTMRSKNYDGLEQTELMPDECTRNIDVDRVSFSCPTNDDIGLKTNIDFSFLTKSVPSLQDKDWNDLSESTIYPRMDNITVGLIFNSGGGEIEVPLEAPEKYLKLMGYEG</sequence>
<feature type="compositionally biased region" description="Polar residues" evidence="1">
    <location>
        <begin position="122"/>
        <end position="167"/>
    </location>
</feature>
<dbReference type="EMBL" id="CP006935">
    <property type="protein sequence ID" value="AHC40532.1"/>
    <property type="molecule type" value="Genomic_DNA"/>
</dbReference>
<evidence type="ECO:0000313" key="2">
    <source>
        <dbReference type="EMBL" id="AHC40532.1"/>
    </source>
</evidence>
<gene>
    <name evidence="2" type="ORF">OVS_04005</name>
</gene>
<evidence type="ECO:0000256" key="1">
    <source>
        <dbReference type="SAM" id="MobiDB-lite"/>
    </source>
</evidence>
<accession>A0ABN4BRQ7</accession>